<feature type="active site" evidence="4">
    <location>
        <position position="18"/>
    </location>
</feature>
<dbReference type="PATRIC" id="fig|631454.5.peg.760"/>
<dbReference type="RefSeq" id="WP_023430919.1">
    <property type="nucleotide sequence ID" value="NZ_AWXZ01000014.1"/>
</dbReference>
<dbReference type="EC" id="3.6.1.7" evidence="2 4"/>
<keyword evidence="8" id="KW-1185">Reference proteome</keyword>
<dbReference type="Pfam" id="PF00708">
    <property type="entry name" value="Acylphosphatase"/>
    <property type="match status" value="1"/>
</dbReference>
<dbReference type="InterPro" id="IPR017968">
    <property type="entry name" value="Acylphosphatase_CS"/>
</dbReference>
<gene>
    <name evidence="7" type="ORF">N177_0771</name>
</gene>
<accession>V4R3M8</accession>
<comment type="catalytic activity">
    <reaction evidence="3 4">
        <text>an acyl phosphate + H2O = a carboxylate + phosphate + H(+)</text>
        <dbReference type="Rhea" id="RHEA:14965"/>
        <dbReference type="ChEBI" id="CHEBI:15377"/>
        <dbReference type="ChEBI" id="CHEBI:15378"/>
        <dbReference type="ChEBI" id="CHEBI:29067"/>
        <dbReference type="ChEBI" id="CHEBI:43474"/>
        <dbReference type="ChEBI" id="CHEBI:59918"/>
        <dbReference type="EC" id="3.6.1.7"/>
    </reaction>
</comment>
<evidence type="ECO:0000256" key="2">
    <source>
        <dbReference type="ARBA" id="ARBA00012150"/>
    </source>
</evidence>
<evidence type="ECO:0000259" key="6">
    <source>
        <dbReference type="PROSITE" id="PS51160"/>
    </source>
</evidence>
<comment type="similarity">
    <text evidence="1 5">Belongs to the acylphosphatase family.</text>
</comment>
<dbReference type="InterPro" id="IPR020456">
    <property type="entry name" value="Acylphosphatase"/>
</dbReference>
<evidence type="ECO:0000256" key="4">
    <source>
        <dbReference type="PROSITE-ProRule" id="PRU00520"/>
    </source>
</evidence>
<dbReference type="eggNOG" id="COG1254">
    <property type="taxonomic scope" value="Bacteria"/>
</dbReference>
<dbReference type="PROSITE" id="PS00151">
    <property type="entry name" value="ACYLPHOSPHATASE_2"/>
    <property type="match status" value="1"/>
</dbReference>
<dbReference type="OrthoDB" id="5295388at2"/>
<dbReference type="PANTHER" id="PTHR47268:SF4">
    <property type="entry name" value="ACYLPHOSPHATASE"/>
    <property type="match status" value="1"/>
</dbReference>
<organism evidence="7 8">
    <name type="scientific">Lutibaculum baratangense AMV1</name>
    <dbReference type="NCBI Taxonomy" id="631454"/>
    <lineage>
        <taxon>Bacteria</taxon>
        <taxon>Pseudomonadati</taxon>
        <taxon>Pseudomonadota</taxon>
        <taxon>Alphaproteobacteria</taxon>
        <taxon>Hyphomicrobiales</taxon>
        <taxon>Tepidamorphaceae</taxon>
        <taxon>Lutibaculum</taxon>
    </lineage>
</organism>
<evidence type="ECO:0000313" key="8">
    <source>
        <dbReference type="Proteomes" id="UP000017819"/>
    </source>
</evidence>
<protein>
    <recommendedName>
        <fullName evidence="2 4">acylphosphatase</fullName>
        <ecNumber evidence="2 4">3.6.1.7</ecNumber>
    </recommendedName>
</protein>
<dbReference type="PANTHER" id="PTHR47268">
    <property type="entry name" value="ACYLPHOSPHATASE"/>
    <property type="match status" value="1"/>
</dbReference>
<dbReference type="SUPFAM" id="SSF54975">
    <property type="entry name" value="Acylphosphatase/BLUF domain-like"/>
    <property type="match status" value="1"/>
</dbReference>
<dbReference type="PROSITE" id="PS51160">
    <property type="entry name" value="ACYLPHOSPHATASE_3"/>
    <property type="match status" value="1"/>
</dbReference>
<evidence type="ECO:0000256" key="5">
    <source>
        <dbReference type="RuleBase" id="RU004168"/>
    </source>
</evidence>
<evidence type="ECO:0000256" key="3">
    <source>
        <dbReference type="ARBA" id="ARBA00047645"/>
    </source>
</evidence>
<dbReference type="Gene3D" id="3.30.70.100">
    <property type="match status" value="1"/>
</dbReference>
<dbReference type="InterPro" id="IPR001792">
    <property type="entry name" value="Acylphosphatase-like_dom"/>
</dbReference>
<dbReference type="GO" id="GO:0003998">
    <property type="term" value="F:acylphosphatase activity"/>
    <property type="evidence" value="ECO:0007669"/>
    <property type="project" value="UniProtKB-EC"/>
</dbReference>
<evidence type="ECO:0000256" key="1">
    <source>
        <dbReference type="ARBA" id="ARBA00005614"/>
    </source>
</evidence>
<keyword evidence="4 7" id="KW-0378">Hydrolase</keyword>
<reference evidence="7 8" key="1">
    <citation type="journal article" date="2014" name="Genome Announc.">
        <title>Draft Genome Sequence of Lutibaculum baratangense Strain AMV1T, Isolated from a Mud Volcano in Andamans, India.</title>
        <authorList>
            <person name="Singh A."/>
            <person name="Sreenivas A."/>
            <person name="Sathyanarayana Reddy G."/>
            <person name="Pinnaka A.K."/>
            <person name="Shivaji S."/>
        </authorList>
    </citation>
    <scope>NUCLEOTIDE SEQUENCE [LARGE SCALE GENOMIC DNA]</scope>
    <source>
        <strain evidence="7 8">AMV1</strain>
    </source>
</reference>
<feature type="active site" evidence="4">
    <location>
        <position position="36"/>
    </location>
</feature>
<dbReference type="STRING" id="631454.N177_0771"/>
<dbReference type="Proteomes" id="UP000017819">
    <property type="component" value="Unassembled WGS sequence"/>
</dbReference>
<evidence type="ECO:0000313" key="7">
    <source>
        <dbReference type="EMBL" id="ESR26552.1"/>
    </source>
</evidence>
<dbReference type="PRINTS" id="PR00112">
    <property type="entry name" value="ACYLPHPHTASE"/>
</dbReference>
<sequence length="91" mass="9925">MASKRVKIAGRVQGVSYRAWTEERAVGLGLDGWVRNRSGGWVEALFAGDQDLVEQILAECLEGPRAARVEAVEVLAENEASEPGFRVLPTE</sequence>
<dbReference type="AlphaFoldDB" id="V4R3M8"/>
<name>V4R3M8_9HYPH</name>
<proteinExistence type="inferred from homology"/>
<dbReference type="EMBL" id="AWXZ01000014">
    <property type="protein sequence ID" value="ESR26552.1"/>
    <property type="molecule type" value="Genomic_DNA"/>
</dbReference>
<comment type="caution">
    <text evidence="7">The sequence shown here is derived from an EMBL/GenBank/DDBJ whole genome shotgun (WGS) entry which is preliminary data.</text>
</comment>
<feature type="domain" description="Acylphosphatase-like" evidence="6">
    <location>
        <begin position="3"/>
        <end position="89"/>
    </location>
</feature>
<dbReference type="InterPro" id="IPR036046">
    <property type="entry name" value="Acylphosphatase-like_dom_sf"/>
</dbReference>